<evidence type="ECO:0000256" key="1">
    <source>
        <dbReference type="SAM" id="MobiDB-lite"/>
    </source>
</evidence>
<keyword evidence="2" id="KW-0812">Transmembrane</keyword>
<evidence type="ECO:0000256" key="2">
    <source>
        <dbReference type="SAM" id="Phobius"/>
    </source>
</evidence>
<accession>A0A7W5AX56</accession>
<dbReference type="Proteomes" id="UP000570361">
    <property type="component" value="Unassembled WGS sequence"/>
</dbReference>
<feature type="transmembrane region" description="Helical" evidence="2">
    <location>
        <begin position="74"/>
        <end position="92"/>
    </location>
</feature>
<dbReference type="AlphaFoldDB" id="A0A7W5AX56"/>
<dbReference type="EMBL" id="JACHXK010000004">
    <property type="protein sequence ID" value="MBB3110363.1"/>
    <property type="molecule type" value="Genomic_DNA"/>
</dbReference>
<evidence type="ECO:0000313" key="4">
    <source>
        <dbReference type="Proteomes" id="UP000570361"/>
    </source>
</evidence>
<gene>
    <name evidence="3" type="ORF">FHS18_002430</name>
</gene>
<reference evidence="3 4" key="1">
    <citation type="submission" date="2020-08" db="EMBL/GenBank/DDBJ databases">
        <title>Genomic Encyclopedia of Type Strains, Phase III (KMG-III): the genomes of soil and plant-associated and newly described type strains.</title>
        <authorList>
            <person name="Whitman W."/>
        </authorList>
    </citation>
    <scope>NUCLEOTIDE SEQUENCE [LARGE SCALE GENOMIC DNA]</scope>
    <source>
        <strain evidence="3 4">CECT 5862</strain>
    </source>
</reference>
<name>A0A7W5AX56_9BACL</name>
<dbReference type="RefSeq" id="WP_183600255.1">
    <property type="nucleotide sequence ID" value="NZ_JACHXK010000004.1"/>
</dbReference>
<evidence type="ECO:0000313" key="3">
    <source>
        <dbReference type="EMBL" id="MBB3110363.1"/>
    </source>
</evidence>
<protein>
    <submittedName>
        <fullName evidence="3">Uncharacterized protein</fullName>
    </submittedName>
</protein>
<sequence length="173" mass="19771">MSSRSWERKVKKNQAELNKQRKKSGHAPLSITKKEEQVDTFKGRSFILPAFLILFIALYVITTLTSDVADDVGVMFYVTIALYIFMAVIFALRRPYLAVGKDFVKTRRFGGDRTLYLPAIKAITIAKGSVVIEQQKGANWVFTRMINRYPTDEMAERLRAFALTNNIALKENK</sequence>
<keyword evidence="2" id="KW-0472">Membrane</keyword>
<feature type="region of interest" description="Disordered" evidence="1">
    <location>
        <begin position="1"/>
        <end position="29"/>
    </location>
</feature>
<feature type="transmembrane region" description="Helical" evidence="2">
    <location>
        <begin position="43"/>
        <end position="62"/>
    </location>
</feature>
<keyword evidence="4" id="KW-1185">Reference proteome</keyword>
<organism evidence="3 4">
    <name type="scientific">Paenibacillus phyllosphaerae</name>
    <dbReference type="NCBI Taxonomy" id="274593"/>
    <lineage>
        <taxon>Bacteria</taxon>
        <taxon>Bacillati</taxon>
        <taxon>Bacillota</taxon>
        <taxon>Bacilli</taxon>
        <taxon>Bacillales</taxon>
        <taxon>Paenibacillaceae</taxon>
        <taxon>Paenibacillus</taxon>
    </lineage>
</organism>
<keyword evidence="2" id="KW-1133">Transmembrane helix</keyword>
<proteinExistence type="predicted"/>
<comment type="caution">
    <text evidence="3">The sequence shown here is derived from an EMBL/GenBank/DDBJ whole genome shotgun (WGS) entry which is preliminary data.</text>
</comment>